<accession>A0A0L8HGD4</accession>
<evidence type="ECO:0000313" key="1">
    <source>
        <dbReference type="EMBL" id="KOF88164.1"/>
    </source>
</evidence>
<organism evidence="1">
    <name type="scientific">Octopus bimaculoides</name>
    <name type="common">California two-spotted octopus</name>
    <dbReference type="NCBI Taxonomy" id="37653"/>
    <lineage>
        <taxon>Eukaryota</taxon>
        <taxon>Metazoa</taxon>
        <taxon>Spiralia</taxon>
        <taxon>Lophotrochozoa</taxon>
        <taxon>Mollusca</taxon>
        <taxon>Cephalopoda</taxon>
        <taxon>Coleoidea</taxon>
        <taxon>Octopodiformes</taxon>
        <taxon>Octopoda</taxon>
        <taxon>Incirrata</taxon>
        <taxon>Octopodidae</taxon>
        <taxon>Octopus</taxon>
    </lineage>
</organism>
<proteinExistence type="predicted"/>
<protein>
    <submittedName>
        <fullName evidence="1">Uncharacterized protein</fullName>
    </submittedName>
</protein>
<name>A0A0L8HGD4_OCTBM</name>
<reference evidence="1" key="1">
    <citation type="submission" date="2015-07" db="EMBL/GenBank/DDBJ databases">
        <title>MeaNS - Measles Nucleotide Surveillance Program.</title>
        <authorList>
            <person name="Tran T."/>
            <person name="Druce J."/>
        </authorList>
    </citation>
    <scope>NUCLEOTIDE SEQUENCE</scope>
    <source>
        <strain evidence="1">UCB-OBI-ISO-001</strain>
        <tissue evidence="1">Gonad</tissue>
    </source>
</reference>
<dbReference type="AlphaFoldDB" id="A0A0L8HGD4"/>
<gene>
    <name evidence="1" type="ORF">OCBIM_22015331mg</name>
</gene>
<sequence length="147" mass="16433">MGHHTSQITNAYSVLETKAAKLNSLRLHVGNLYTDIFSTKPDLTKMKTITLLLALSVIGISADGSCPIQAKTVCSKALDLFPEKKKDDDYCNRVDYYASCLGRVHHGCSDYFDRIHEMYCKRNSTDRLHGIMKSHIILIVSIISALV</sequence>
<dbReference type="EMBL" id="KQ418223">
    <property type="protein sequence ID" value="KOF88164.1"/>
    <property type="molecule type" value="Genomic_DNA"/>
</dbReference>